<dbReference type="PANTHER" id="PTHR42948">
    <property type="entry name" value="TRANSPORTER"/>
    <property type="match status" value="1"/>
</dbReference>
<dbReference type="SUPFAM" id="SSF161070">
    <property type="entry name" value="SNF-like"/>
    <property type="match status" value="1"/>
</dbReference>
<evidence type="ECO:0000256" key="2">
    <source>
        <dbReference type="ARBA" id="ARBA00022448"/>
    </source>
</evidence>
<evidence type="ECO:0000256" key="1">
    <source>
        <dbReference type="ARBA" id="ARBA00004141"/>
    </source>
</evidence>
<feature type="transmembrane region" description="Helical" evidence="7">
    <location>
        <begin position="85"/>
        <end position="115"/>
    </location>
</feature>
<dbReference type="AlphaFoldDB" id="A0A5R9F9G3"/>
<keyword evidence="6" id="KW-0769">Symport</keyword>
<dbReference type="RefSeq" id="WP_138122159.1">
    <property type="nucleotide sequence ID" value="NZ_SWLG01000001.1"/>
</dbReference>
<feature type="transmembrane region" description="Helical" evidence="7">
    <location>
        <begin position="223"/>
        <end position="241"/>
    </location>
</feature>
<proteinExistence type="inferred from homology"/>
<dbReference type="InterPro" id="IPR037272">
    <property type="entry name" value="SNS_sf"/>
</dbReference>
<sequence>MKQHEQWGSRLGFILAAAGSAIGLGALWKFPYMTGTNGGGIFLIVFLLFTLLIGAPMLLAEFIIGRHTQKDAISAYKVIAPKKAWQGIGYLGVVTSFLLLSFYSVIGGWVLTYFIRSLSGGLTGLSNEAYGELFVSVIGNPIEATLAQAGFLILTIAIVQFGVHRGIETASKYMMPALFILFIILVIRSLTLEGAWEGVVFFLKPNIHALTPGAILDALGQSFFALSVGVSIMVTYSSYLSKEDNLPGSVFSIVGMNIFISLLAGLAIFPAVFAFGFEPSGDPGLIFTVLPAVFSKMAFGSLFFTIFLALLLFATLTSAFSMLEIIVASITKDETSNRKKVSWLSGGLVFLFGIPLTLSFGLLGDLTIFGKTLFVATDFLVSNLLLPVGSFLIALFVSVKISKTVLQKEVSISSPTGAALFPLWYFLIRFIVPIAIIIVFLYILGIIKV</sequence>
<protein>
    <recommendedName>
        <fullName evidence="6">Transporter</fullName>
    </recommendedName>
</protein>
<feature type="transmembrane region" description="Helical" evidence="7">
    <location>
        <begin position="253"/>
        <end position="277"/>
    </location>
</feature>
<dbReference type="PROSITE" id="PS00610">
    <property type="entry name" value="NA_NEUROTRAN_SYMP_1"/>
    <property type="match status" value="1"/>
</dbReference>
<dbReference type="Proteomes" id="UP000308230">
    <property type="component" value="Unassembled WGS sequence"/>
</dbReference>
<evidence type="ECO:0000313" key="8">
    <source>
        <dbReference type="EMBL" id="TLS38880.1"/>
    </source>
</evidence>
<dbReference type="Pfam" id="PF00209">
    <property type="entry name" value="SNF"/>
    <property type="match status" value="2"/>
</dbReference>
<dbReference type="GO" id="GO:0016020">
    <property type="term" value="C:membrane"/>
    <property type="evidence" value="ECO:0007669"/>
    <property type="project" value="UniProtKB-SubCell"/>
</dbReference>
<dbReference type="GO" id="GO:0015293">
    <property type="term" value="F:symporter activity"/>
    <property type="evidence" value="ECO:0007669"/>
    <property type="project" value="UniProtKB-KW"/>
</dbReference>
<keyword evidence="3 6" id="KW-0812">Transmembrane</keyword>
<feature type="transmembrane region" description="Helical" evidence="7">
    <location>
        <begin position="384"/>
        <end position="402"/>
    </location>
</feature>
<feature type="transmembrane region" description="Helical" evidence="7">
    <location>
        <begin position="144"/>
        <end position="163"/>
    </location>
</feature>
<keyword evidence="9" id="KW-1185">Reference proteome</keyword>
<dbReference type="PROSITE" id="PS50267">
    <property type="entry name" value="NA_NEUROTRAN_SYMP_3"/>
    <property type="match status" value="1"/>
</dbReference>
<evidence type="ECO:0000256" key="7">
    <source>
        <dbReference type="SAM" id="Phobius"/>
    </source>
</evidence>
<feature type="transmembrane region" description="Helical" evidence="7">
    <location>
        <begin position="341"/>
        <end position="364"/>
    </location>
</feature>
<feature type="transmembrane region" description="Helical" evidence="7">
    <location>
        <begin position="7"/>
        <end position="28"/>
    </location>
</feature>
<accession>A0A5R9F9G3</accession>
<evidence type="ECO:0000256" key="6">
    <source>
        <dbReference type="RuleBase" id="RU003732"/>
    </source>
</evidence>
<comment type="caution">
    <text evidence="8">The sequence shown here is derived from an EMBL/GenBank/DDBJ whole genome shotgun (WGS) entry which is preliminary data.</text>
</comment>
<comment type="similarity">
    <text evidence="6">Belongs to the sodium:neurotransmitter symporter (SNF) (TC 2.A.22) family.</text>
</comment>
<dbReference type="NCBIfam" id="NF037979">
    <property type="entry name" value="Na_transp"/>
    <property type="match status" value="1"/>
</dbReference>
<keyword evidence="2 6" id="KW-0813">Transport</keyword>
<dbReference type="EMBL" id="SWLG01000001">
    <property type="protein sequence ID" value="TLS38880.1"/>
    <property type="molecule type" value="Genomic_DNA"/>
</dbReference>
<reference evidence="8 9" key="1">
    <citation type="submission" date="2019-04" db="EMBL/GenBank/DDBJ databases">
        <title>Bacillus caeni sp. nov., a bacterium isolated from mangrove sediment.</title>
        <authorList>
            <person name="Huang H."/>
            <person name="Mo K."/>
            <person name="Hu Y."/>
        </authorList>
    </citation>
    <scope>NUCLEOTIDE SEQUENCE [LARGE SCALE GENOMIC DNA]</scope>
    <source>
        <strain evidence="8 9">HB172195</strain>
    </source>
</reference>
<feature type="transmembrane region" description="Helical" evidence="7">
    <location>
        <begin position="175"/>
        <end position="203"/>
    </location>
</feature>
<evidence type="ECO:0000256" key="5">
    <source>
        <dbReference type="ARBA" id="ARBA00023136"/>
    </source>
</evidence>
<dbReference type="PANTHER" id="PTHR42948:SF1">
    <property type="entry name" value="TRANSPORTER"/>
    <property type="match status" value="1"/>
</dbReference>
<organism evidence="8 9">
    <name type="scientific">Exobacillus caeni</name>
    <dbReference type="NCBI Taxonomy" id="2574798"/>
    <lineage>
        <taxon>Bacteria</taxon>
        <taxon>Bacillati</taxon>
        <taxon>Bacillota</taxon>
        <taxon>Bacilli</taxon>
        <taxon>Bacillales</taxon>
        <taxon>Guptibacillaceae</taxon>
        <taxon>Exobacillus</taxon>
    </lineage>
</organism>
<evidence type="ECO:0000256" key="3">
    <source>
        <dbReference type="ARBA" id="ARBA00022692"/>
    </source>
</evidence>
<comment type="subcellular location">
    <subcellularLocation>
        <location evidence="1">Membrane</location>
        <topology evidence="1">Multi-pass membrane protein</topology>
    </subcellularLocation>
</comment>
<keyword evidence="5 7" id="KW-0472">Membrane</keyword>
<feature type="transmembrane region" description="Helical" evidence="7">
    <location>
        <begin position="297"/>
        <end position="320"/>
    </location>
</feature>
<dbReference type="CDD" id="cd10336">
    <property type="entry name" value="SLC6sbd_Tyt1-Like"/>
    <property type="match status" value="1"/>
</dbReference>
<feature type="transmembrane region" description="Helical" evidence="7">
    <location>
        <begin position="40"/>
        <end position="64"/>
    </location>
</feature>
<name>A0A5R9F9G3_9BACL</name>
<dbReference type="PRINTS" id="PR00176">
    <property type="entry name" value="NANEUSMPORT"/>
</dbReference>
<evidence type="ECO:0000313" key="9">
    <source>
        <dbReference type="Proteomes" id="UP000308230"/>
    </source>
</evidence>
<dbReference type="InterPro" id="IPR000175">
    <property type="entry name" value="Na/ntran_symport"/>
</dbReference>
<evidence type="ECO:0000256" key="4">
    <source>
        <dbReference type="ARBA" id="ARBA00022989"/>
    </source>
</evidence>
<keyword evidence="4 7" id="KW-1133">Transmembrane helix</keyword>
<dbReference type="InterPro" id="IPR047218">
    <property type="entry name" value="YocR/YhdH-like"/>
</dbReference>
<dbReference type="OrthoDB" id="9762833at2"/>
<feature type="transmembrane region" description="Helical" evidence="7">
    <location>
        <begin position="423"/>
        <end position="447"/>
    </location>
</feature>
<gene>
    <name evidence="8" type="ORF">FCL54_00775</name>
</gene>